<reference evidence="1 2" key="1">
    <citation type="submission" date="2019-06" db="EMBL/GenBank/DDBJ databases">
        <title>Whole genome shotgun sequence of Paenarthrobacter aurescens NBRC 12136.</title>
        <authorList>
            <person name="Hosoyama A."/>
            <person name="Uohara A."/>
            <person name="Ohji S."/>
            <person name="Ichikawa N."/>
        </authorList>
    </citation>
    <scope>NUCLEOTIDE SEQUENCE [LARGE SCALE GENOMIC DNA]</scope>
    <source>
        <strain evidence="1 2">NBRC 12136</strain>
    </source>
</reference>
<dbReference type="AlphaFoldDB" id="A0A4Y3NJD5"/>
<proteinExistence type="predicted"/>
<evidence type="ECO:0000313" key="2">
    <source>
        <dbReference type="Proteomes" id="UP000317715"/>
    </source>
</evidence>
<name>A0A4Y3NJD5_PAEAU</name>
<sequence length="69" mass="7314">MPTLVVSTDDIRIAVLAAVAVRELLGSFIKLKICGMSDAMGSSEGSLTSRCRCAAIMVTRLRAILIGFL</sequence>
<comment type="caution">
    <text evidence="1">The sequence shown here is derived from an EMBL/GenBank/DDBJ whole genome shotgun (WGS) entry which is preliminary data.</text>
</comment>
<protein>
    <submittedName>
        <fullName evidence="1">Uncharacterized protein</fullName>
    </submittedName>
</protein>
<accession>A0A4Y3NJD5</accession>
<keyword evidence="2" id="KW-1185">Reference proteome</keyword>
<evidence type="ECO:0000313" key="1">
    <source>
        <dbReference type="EMBL" id="GEB21087.1"/>
    </source>
</evidence>
<dbReference type="Proteomes" id="UP000317715">
    <property type="component" value="Unassembled WGS sequence"/>
</dbReference>
<dbReference type="EMBL" id="BJMD01000035">
    <property type="protein sequence ID" value="GEB21087.1"/>
    <property type="molecule type" value="Genomic_DNA"/>
</dbReference>
<gene>
    <name evidence="1" type="ORF">AAU01_38420</name>
</gene>
<organism evidence="1 2">
    <name type="scientific">Paenarthrobacter aurescens</name>
    <name type="common">Arthrobacter aurescens</name>
    <dbReference type="NCBI Taxonomy" id="43663"/>
    <lineage>
        <taxon>Bacteria</taxon>
        <taxon>Bacillati</taxon>
        <taxon>Actinomycetota</taxon>
        <taxon>Actinomycetes</taxon>
        <taxon>Micrococcales</taxon>
        <taxon>Micrococcaceae</taxon>
        <taxon>Paenarthrobacter</taxon>
    </lineage>
</organism>